<keyword evidence="4" id="KW-0804">Transcription</keyword>
<dbReference type="Pfam" id="PF03965">
    <property type="entry name" value="Penicillinase_R"/>
    <property type="match status" value="1"/>
</dbReference>
<dbReference type="GO" id="GO:0045892">
    <property type="term" value="P:negative regulation of DNA-templated transcription"/>
    <property type="evidence" value="ECO:0007669"/>
    <property type="project" value="InterPro"/>
</dbReference>
<evidence type="ECO:0000256" key="2">
    <source>
        <dbReference type="ARBA" id="ARBA00023015"/>
    </source>
</evidence>
<dbReference type="InterPro" id="IPR005650">
    <property type="entry name" value="BlaI_family"/>
</dbReference>
<name>A0A318HTM9_9BACT</name>
<evidence type="ECO:0000313" key="6">
    <source>
        <dbReference type="Proteomes" id="UP000248314"/>
    </source>
</evidence>
<evidence type="ECO:0000256" key="1">
    <source>
        <dbReference type="ARBA" id="ARBA00011046"/>
    </source>
</evidence>
<gene>
    <name evidence="5" type="ORF">EJ73_02576</name>
</gene>
<dbReference type="AlphaFoldDB" id="A0A318HTM9"/>
<evidence type="ECO:0000313" key="5">
    <source>
        <dbReference type="EMBL" id="PXX18901.1"/>
    </source>
</evidence>
<comment type="similarity">
    <text evidence="1">Belongs to the BlaI transcriptional regulatory family.</text>
</comment>
<evidence type="ECO:0000256" key="3">
    <source>
        <dbReference type="ARBA" id="ARBA00023125"/>
    </source>
</evidence>
<dbReference type="STRING" id="1122991.GCA_000613445_00501"/>
<protein>
    <submittedName>
        <fullName evidence="5">Putative transcriptional regulator</fullName>
    </submittedName>
</protein>
<dbReference type="InterPro" id="IPR036390">
    <property type="entry name" value="WH_DNA-bd_sf"/>
</dbReference>
<dbReference type="GO" id="GO:0003677">
    <property type="term" value="F:DNA binding"/>
    <property type="evidence" value="ECO:0007669"/>
    <property type="project" value="UniProtKB-KW"/>
</dbReference>
<comment type="caution">
    <text evidence="5">The sequence shown here is derived from an EMBL/GenBank/DDBJ whole genome shotgun (WGS) entry which is preliminary data.</text>
</comment>
<proteinExistence type="inferred from homology"/>
<dbReference type="Proteomes" id="UP000248314">
    <property type="component" value="Unassembled WGS sequence"/>
</dbReference>
<keyword evidence="3" id="KW-0238">DNA-binding</keyword>
<keyword evidence="6" id="KW-1185">Reference proteome</keyword>
<dbReference type="InterPro" id="IPR036388">
    <property type="entry name" value="WH-like_DNA-bd_sf"/>
</dbReference>
<dbReference type="Gene3D" id="1.10.4040.10">
    <property type="entry name" value="Penicillinase repressor domain"/>
    <property type="match status" value="1"/>
</dbReference>
<dbReference type="SUPFAM" id="SSF46785">
    <property type="entry name" value="Winged helix' DNA-binding domain"/>
    <property type="match status" value="1"/>
</dbReference>
<dbReference type="PIRSF" id="PIRSF019455">
    <property type="entry name" value="CopR_AtkY"/>
    <property type="match status" value="1"/>
</dbReference>
<accession>A0A318HTM9</accession>
<sequence>MKMEKLSIQEEEVMRCVWQLGRCTIKGVVEQLPQPTPPYTTVASIIGNLKRKGYVAAQRKGNGFEYEPVVKEKDYKRYFVSGFVRDYFKNSFRDMVSFFAQEEKISSDELKDIIAEIESGDVSGA</sequence>
<organism evidence="5 6">
    <name type="scientific">Hoylesella shahii DSM 15611 = JCM 12083</name>
    <dbReference type="NCBI Taxonomy" id="1122991"/>
    <lineage>
        <taxon>Bacteria</taxon>
        <taxon>Pseudomonadati</taxon>
        <taxon>Bacteroidota</taxon>
        <taxon>Bacteroidia</taxon>
        <taxon>Bacteroidales</taxon>
        <taxon>Prevotellaceae</taxon>
        <taxon>Hoylesella</taxon>
    </lineage>
</organism>
<reference evidence="5 6" key="1">
    <citation type="submission" date="2018-05" db="EMBL/GenBank/DDBJ databases">
        <title>Genomic Encyclopedia of Type Strains, Phase I: the one thousand microbial genomes (KMG-I) project.</title>
        <authorList>
            <person name="Kyrpides N."/>
        </authorList>
    </citation>
    <scope>NUCLEOTIDE SEQUENCE [LARGE SCALE GENOMIC DNA]</scope>
    <source>
        <strain evidence="5 6">DSM 15611</strain>
    </source>
</reference>
<keyword evidence="2" id="KW-0805">Transcription regulation</keyword>
<dbReference type="Gene3D" id="1.10.10.10">
    <property type="entry name" value="Winged helix-like DNA-binding domain superfamily/Winged helix DNA-binding domain"/>
    <property type="match status" value="1"/>
</dbReference>
<evidence type="ECO:0000256" key="4">
    <source>
        <dbReference type="ARBA" id="ARBA00023163"/>
    </source>
</evidence>
<dbReference type="EMBL" id="QJJX01000047">
    <property type="protein sequence ID" value="PXX18901.1"/>
    <property type="molecule type" value="Genomic_DNA"/>
</dbReference>